<evidence type="ECO:0000256" key="3">
    <source>
        <dbReference type="ARBA" id="ARBA00022475"/>
    </source>
</evidence>
<dbReference type="PANTHER" id="PTHR48061:SF48">
    <property type="entry name" value="OS01G0162500 PROTEIN"/>
    <property type="match status" value="1"/>
</dbReference>
<evidence type="ECO:0000256" key="1">
    <source>
        <dbReference type="ARBA" id="ARBA00004251"/>
    </source>
</evidence>
<comment type="similarity">
    <text evidence="2">Belongs to the RLP family.</text>
</comment>
<accession>K3XSU1</accession>
<evidence type="ECO:0000256" key="8">
    <source>
        <dbReference type="ARBA" id="ARBA00022989"/>
    </source>
</evidence>
<evidence type="ECO:0008006" key="14">
    <source>
        <dbReference type="Google" id="ProtNLM"/>
    </source>
</evidence>
<dbReference type="AlphaFoldDB" id="K3XSU1"/>
<evidence type="ECO:0000256" key="7">
    <source>
        <dbReference type="ARBA" id="ARBA00022737"/>
    </source>
</evidence>
<evidence type="ECO:0000256" key="2">
    <source>
        <dbReference type="ARBA" id="ARBA00009592"/>
    </source>
</evidence>
<dbReference type="PROSITE" id="PS51450">
    <property type="entry name" value="LRR"/>
    <property type="match status" value="2"/>
</dbReference>
<sequence length="876" mass="95862">PAGAFTSNHTVAVARVPCLHDQETVLLRLKRSFTSTSDDSIVAFRSWKVCTDCCDADGCVTSLDLGNSGLESAAGLDPALFDLTSSLRYLNLGWNNFNLFKLPSIGFERLAKLTSLNLSNTNFSGQVPYNIGRLTNLIPDVGYQVYAKLGDIVGQLAVPNFTSLLANLGSLRELHLGGVDLSQSAEWCDALSMYTPNLRVLRLPFCDVPGPIFRALSALHSLSVIDLQFNRMMSPFPNFVANFSFLSVLQLSHNDLEGFVSPKIFEHDRLVTIDLHSTYEISGSLPNFSGHSCLQNLLVGDTGFSGTIPSSIGKVKSSKSLGLDAPGFFGNMPSSIGELKSLNTSKVSGLNLVRPIPSLITNLTSLEVLRFSECGLHGPIPSSTDHLIKLKSFAVMQCKGSGGIHPHIYNMTQLEELVLPLNNFTGTVELNSLWRLPNLFHLDLSNNKIVVLEGQDNSSMVFFPNIIYLNLASCSITKFPSILKRLNDWNGLDLSNNQMHGAIPRWAWEKCFNMFEGSIPIPQYSAVVLDYSGNMFSPMPHNFSTQLEDAYIFKASRNNLSGNIPISFCVNLEFLDLSHNTFSGSIPSCLMEDANSLTVLDIANNEISDSFPCWMSTLSRLQVLILKHKKFFGPLAPSSHTSRVTCGFPSARILDLSSNNLSGTLNKEWLSTLMGMMVIVNNQTSAMLEQERHQNQVYQVTTELTYKGSELTFDKILRTLGFLDVSHNALQGSIPEAIGEPVLLEVLNMSFTGPIPSNELSHLAHLEALDLSSNELSGAIPLELASLDSLTTLNLSNNKLTGSIPESPHFSTFSNSSFLGNDGLCGPPWSKECINDATTPNVASNHSKKKYGDIVLFLFDGLGFGVGFAIAIVWRW</sequence>
<protein>
    <recommendedName>
        <fullName evidence="14">Leucine-rich repeat-containing N-terminal plant-type domain-containing protein</fullName>
    </recommendedName>
</protein>
<dbReference type="eggNOG" id="KOG0619">
    <property type="taxonomic scope" value="Eukaryota"/>
</dbReference>
<keyword evidence="4" id="KW-0433">Leucine-rich repeat</keyword>
<keyword evidence="7" id="KW-0677">Repeat</keyword>
<name>K3XSU1_SETIT</name>
<dbReference type="FunCoup" id="K3XSU1">
    <property type="interactions" value="34"/>
</dbReference>
<dbReference type="HOGENOM" id="CLU_000288_18_3_1"/>
<evidence type="ECO:0000313" key="12">
    <source>
        <dbReference type="EnsemblPlants" id="KQL04543"/>
    </source>
</evidence>
<dbReference type="SMART" id="SM00369">
    <property type="entry name" value="LRR_TYP"/>
    <property type="match status" value="6"/>
</dbReference>
<dbReference type="SUPFAM" id="SSF52058">
    <property type="entry name" value="L domain-like"/>
    <property type="match status" value="2"/>
</dbReference>
<dbReference type="InterPro" id="IPR046956">
    <property type="entry name" value="RLP23-like"/>
</dbReference>
<keyword evidence="3" id="KW-1003">Cell membrane</keyword>
<dbReference type="InterPro" id="IPR032675">
    <property type="entry name" value="LRR_dom_sf"/>
</dbReference>
<keyword evidence="13" id="KW-1185">Reference proteome</keyword>
<dbReference type="Gene3D" id="3.80.10.10">
    <property type="entry name" value="Ribonuclease Inhibitor"/>
    <property type="match status" value="5"/>
</dbReference>
<dbReference type="FunFam" id="3.80.10.10:FF:000213">
    <property type="entry name" value="Tyrosine-sulfated glycopeptide receptor 1"/>
    <property type="match status" value="1"/>
</dbReference>
<comment type="subcellular location">
    <subcellularLocation>
        <location evidence="1">Cell membrane</location>
        <topology evidence="1">Single-pass type I membrane protein</topology>
    </subcellularLocation>
</comment>
<dbReference type="InParanoid" id="K3XSU1"/>
<dbReference type="EMBL" id="AGNK02002882">
    <property type="status" value="NOT_ANNOTATED_CDS"/>
    <property type="molecule type" value="Genomic_DNA"/>
</dbReference>
<organism evidence="12 13">
    <name type="scientific">Setaria italica</name>
    <name type="common">Foxtail millet</name>
    <name type="synonym">Panicum italicum</name>
    <dbReference type="NCBI Taxonomy" id="4555"/>
    <lineage>
        <taxon>Eukaryota</taxon>
        <taxon>Viridiplantae</taxon>
        <taxon>Streptophyta</taxon>
        <taxon>Embryophyta</taxon>
        <taxon>Tracheophyta</taxon>
        <taxon>Spermatophyta</taxon>
        <taxon>Magnoliopsida</taxon>
        <taxon>Liliopsida</taxon>
        <taxon>Poales</taxon>
        <taxon>Poaceae</taxon>
        <taxon>PACMAD clade</taxon>
        <taxon>Panicoideae</taxon>
        <taxon>Panicodae</taxon>
        <taxon>Paniceae</taxon>
        <taxon>Cenchrinae</taxon>
        <taxon>Setaria</taxon>
    </lineage>
</organism>
<dbReference type="Proteomes" id="UP000004995">
    <property type="component" value="Unassembled WGS sequence"/>
</dbReference>
<dbReference type="PRINTS" id="PR00019">
    <property type="entry name" value="LEURICHRPT"/>
</dbReference>
<reference evidence="13" key="1">
    <citation type="journal article" date="2012" name="Nat. Biotechnol.">
        <title>Reference genome sequence of the model plant Setaria.</title>
        <authorList>
            <person name="Bennetzen J.L."/>
            <person name="Schmutz J."/>
            <person name="Wang H."/>
            <person name="Percifield R."/>
            <person name="Hawkins J."/>
            <person name="Pontaroli A.C."/>
            <person name="Estep M."/>
            <person name="Feng L."/>
            <person name="Vaughn J.N."/>
            <person name="Grimwood J."/>
            <person name="Jenkins J."/>
            <person name="Barry K."/>
            <person name="Lindquist E."/>
            <person name="Hellsten U."/>
            <person name="Deshpande S."/>
            <person name="Wang X."/>
            <person name="Wu X."/>
            <person name="Mitros T."/>
            <person name="Triplett J."/>
            <person name="Yang X."/>
            <person name="Ye C.Y."/>
            <person name="Mauro-Herrera M."/>
            <person name="Wang L."/>
            <person name="Li P."/>
            <person name="Sharma M."/>
            <person name="Sharma R."/>
            <person name="Ronald P.C."/>
            <person name="Panaud O."/>
            <person name="Kellogg E.A."/>
            <person name="Brutnell T.P."/>
            <person name="Doust A.N."/>
            <person name="Tuskan G.A."/>
            <person name="Rokhsar D."/>
            <person name="Devos K.M."/>
        </authorList>
    </citation>
    <scope>NUCLEOTIDE SEQUENCE [LARGE SCALE GENOMIC DNA]</scope>
    <source>
        <strain evidence="13">cv. Yugu1</strain>
    </source>
</reference>
<dbReference type="InterPro" id="IPR003591">
    <property type="entry name" value="Leu-rich_rpt_typical-subtyp"/>
</dbReference>
<evidence type="ECO:0000256" key="5">
    <source>
        <dbReference type="ARBA" id="ARBA00022692"/>
    </source>
</evidence>
<dbReference type="PANTHER" id="PTHR48061">
    <property type="entry name" value="LEUCINE-RICH REPEAT RECEPTOR PROTEIN KINASE EMS1-LIKE-RELATED"/>
    <property type="match status" value="1"/>
</dbReference>
<evidence type="ECO:0000313" key="13">
    <source>
        <dbReference type="Proteomes" id="UP000004995"/>
    </source>
</evidence>
<keyword evidence="5 11" id="KW-0812">Transmembrane</keyword>
<dbReference type="OMA" id="YFNESCT"/>
<dbReference type="STRING" id="4555.K3XSU1"/>
<keyword evidence="10" id="KW-0325">Glycoprotein</keyword>
<evidence type="ECO:0000256" key="10">
    <source>
        <dbReference type="ARBA" id="ARBA00023180"/>
    </source>
</evidence>
<dbReference type="EnsemblPlants" id="KQL04543">
    <property type="protein sequence ID" value="KQL04543"/>
    <property type="gene ID" value="SETIT_004994mg"/>
</dbReference>
<evidence type="ECO:0000256" key="4">
    <source>
        <dbReference type="ARBA" id="ARBA00022614"/>
    </source>
</evidence>
<evidence type="ECO:0000256" key="9">
    <source>
        <dbReference type="ARBA" id="ARBA00023136"/>
    </source>
</evidence>
<evidence type="ECO:0000256" key="6">
    <source>
        <dbReference type="ARBA" id="ARBA00022729"/>
    </source>
</evidence>
<dbReference type="Gramene" id="KQL04543">
    <property type="protein sequence ID" value="KQL04543"/>
    <property type="gene ID" value="SETIT_004994mg"/>
</dbReference>
<dbReference type="GO" id="GO:0005886">
    <property type="term" value="C:plasma membrane"/>
    <property type="evidence" value="ECO:0007669"/>
    <property type="project" value="UniProtKB-SubCell"/>
</dbReference>
<dbReference type="Pfam" id="PF00560">
    <property type="entry name" value="LRR_1"/>
    <property type="match status" value="5"/>
</dbReference>
<reference evidence="12" key="2">
    <citation type="submission" date="2018-08" db="UniProtKB">
        <authorList>
            <consortium name="EnsemblPlants"/>
        </authorList>
    </citation>
    <scope>IDENTIFICATION</scope>
    <source>
        <strain evidence="12">Yugu1</strain>
    </source>
</reference>
<proteinExistence type="inferred from homology"/>
<evidence type="ECO:0000256" key="11">
    <source>
        <dbReference type="SAM" id="Phobius"/>
    </source>
</evidence>
<keyword evidence="6" id="KW-0732">Signal</keyword>
<dbReference type="InterPro" id="IPR001611">
    <property type="entry name" value="Leu-rich_rpt"/>
</dbReference>
<keyword evidence="9 11" id="KW-0472">Membrane</keyword>
<keyword evidence="8 11" id="KW-1133">Transmembrane helix</keyword>
<feature type="transmembrane region" description="Helical" evidence="11">
    <location>
        <begin position="854"/>
        <end position="874"/>
    </location>
</feature>